<evidence type="ECO:0000313" key="4">
    <source>
        <dbReference type="Proteomes" id="UP000298416"/>
    </source>
</evidence>
<evidence type="ECO:0008006" key="5">
    <source>
        <dbReference type="Google" id="ProtNLM"/>
    </source>
</evidence>
<comment type="caution">
    <text evidence="3">The sequence shown here is derived from an EMBL/GenBank/DDBJ whole genome shotgun (WGS) entry which is preliminary data.</text>
</comment>
<dbReference type="Proteomes" id="UP000298416">
    <property type="component" value="Unassembled WGS sequence"/>
</dbReference>
<dbReference type="PANTHER" id="PTHR31852">
    <property type="entry name" value="LATE EMBRYOGENESIS ABUNDANT (LEA) HYDROXYPROLINE-RICH GLYCOPROTEIN FAMILY"/>
    <property type="match status" value="1"/>
</dbReference>
<reference evidence="3" key="2">
    <citation type="submission" date="2020-08" db="EMBL/GenBank/DDBJ databases">
        <title>Plant Genome Project.</title>
        <authorList>
            <person name="Zhang R.-G."/>
        </authorList>
    </citation>
    <scope>NUCLEOTIDE SEQUENCE</scope>
    <source>
        <strain evidence="3">Huo1</strain>
        <tissue evidence="3">Leaf</tissue>
    </source>
</reference>
<keyword evidence="2" id="KW-0472">Membrane</keyword>
<keyword evidence="2" id="KW-1133">Transmembrane helix</keyword>
<name>A0A8X8ZCV0_SALSN</name>
<evidence type="ECO:0000256" key="1">
    <source>
        <dbReference type="SAM" id="MobiDB-lite"/>
    </source>
</evidence>
<sequence length="209" mass="23040">MADKYQPEVQQGYPLAPATVVPRSDEEYGRYSSQSEAEMKKKKKRTKCIAYIAIFAVFQVAVILAFSLTVMRVRTPKVRLENIVVTSSPTSSDLRLSARITVKNTNFGRFKYESTLASIRSGNGGGPVVAQFAIEEARARARSTKKINFVADLGSSGSGNAGTMDFVVEARMRGKVELMRVIKRKKTAEMACNFTVVLANNGVQNLRCK</sequence>
<proteinExistence type="predicted"/>
<dbReference type="AlphaFoldDB" id="A0A8X8ZCV0"/>
<evidence type="ECO:0000256" key="2">
    <source>
        <dbReference type="SAM" id="Phobius"/>
    </source>
</evidence>
<dbReference type="InterPro" id="IPR055301">
    <property type="entry name" value="Lea14-like_2"/>
</dbReference>
<keyword evidence="2" id="KW-0812">Transmembrane</keyword>
<gene>
    <name evidence="3" type="ORF">SASPL_140837</name>
</gene>
<dbReference type="OrthoDB" id="1894389at2759"/>
<protein>
    <recommendedName>
        <fullName evidence="5">Late embryogenesis abundant protein LEA-2 subgroup domain-containing protein</fullName>
    </recommendedName>
</protein>
<feature type="transmembrane region" description="Helical" evidence="2">
    <location>
        <begin position="48"/>
        <end position="71"/>
    </location>
</feature>
<accession>A0A8X8ZCV0</accession>
<organism evidence="3">
    <name type="scientific">Salvia splendens</name>
    <name type="common">Scarlet sage</name>
    <dbReference type="NCBI Taxonomy" id="180675"/>
    <lineage>
        <taxon>Eukaryota</taxon>
        <taxon>Viridiplantae</taxon>
        <taxon>Streptophyta</taxon>
        <taxon>Embryophyta</taxon>
        <taxon>Tracheophyta</taxon>
        <taxon>Spermatophyta</taxon>
        <taxon>Magnoliopsida</taxon>
        <taxon>eudicotyledons</taxon>
        <taxon>Gunneridae</taxon>
        <taxon>Pentapetalae</taxon>
        <taxon>asterids</taxon>
        <taxon>lamiids</taxon>
        <taxon>Lamiales</taxon>
        <taxon>Lamiaceae</taxon>
        <taxon>Nepetoideae</taxon>
        <taxon>Mentheae</taxon>
        <taxon>Salviinae</taxon>
        <taxon>Salvia</taxon>
        <taxon>Salvia subgen. Calosphace</taxon>
        <taxon>core Calosphace</taxon>
    </lineage>
</organism>
<keyword evidence="4" id="KW-1185">Reference proteome</keyword>
<feature type="region of interest" description="Disordered" evidence="1">
    <location>
        <begin position="1"/>
        <end position="37"/>
    </location>
</feature>
<dbReference type="EMBL" id="PNBA02000015">
    <property type="protein sequence ID" value="KAG6399359.1"/>
    <property type="molecule type" value="Genomic_DNA"/>
</dbReference>
<evidence type="ECO:0000313" key="3">
    <source>
        <dbReference type="EMBL" id="KAG6399359.1"/>
    </source>
</evidence>
<reference evidence="3" key="1">
    <citation type="submission" date="2018-01" db="EMBL/GenBank/DDBJ databases">
        <authorList>
            <person name="Mao J.F."/>
        </authorList>
    </citation>
    <scope>NUCLEOTIDE SEQUENCE</scope>
    <source>
        <strain evidence="3">Huo1</strain>
        <tissue evidence="3">Leaf</tissue>
    </source>
</reference>